<comment type="caution">
    <text evidence="2">The sequence shown here is derived from an EMBL/GenBank/DDBJ whole genome shotgun (WGS) entry which is preliminary data.</text>
</comment>
<proteinExistence type="predicted"/>
<keyword evidence="3" id="KW-1185">Reference proteome</keyword>
<gene>
    <name evidence="2" type="ORF">F950_02263</name>
</gene>
<feature type="domain" description="Helicase ATP-binding" evidence="1">
    <location>
        <begin position="18"/>
        <end position="184"/>
    </location>
</feature>
<dbReference type="Proteomes" id="UP000018433">
    <property type="component" value="Unassembled WGS sequence"/>
</dbReference>
<dbReference type="PROSITE" id="PS51192">
    <property type="entry name" value="HELICASE_ATP_BIND_1"/>
    <property type="match status" value="1"/>
</dbReference>
<dbReference type="SUPFAM" id="SSF52540">
    <property type="entry name" value="P-loop containing nucleoside triphosphate hydrolases"/>
    <property type="match status" value="1"/>
</dbReference>
<organism evidence="2 3">
    <name type="scientific">Acinetobacter soli NIPH 2899</name>
    <dbReference type="NCBI Taxonomy" id="1217677"/>
    <lineage>
        <taxon>Bacteria</taxon>
        <taxon>Pseudomonadati</taxon>
        <taxon>Pseudomonadota</taxon>
        <taxon>Gammaproteobacteria</taxon>
        <taxon>Moraxellales</taxon>
        <taxon>Moraxellaceae</taxon>
        <taxon>Acinetobacter</taxon>
    </lineage>
</organism>
<sequence length="906" mass="104039">MKTQDIELVNGQYLDFTELPFEKNQYCLITAGTGMGKTTVVMEQLPKHFDLVLFLLPSTLKVSELEMDYNKTKKNEASNHLFFYDNKQPKEEDFKNFKGVIVCTYDKFDKVNHLMTPTLKSKCILVVDEVHKVYNTGGFRDNALLPIVIELQERSYASALFLTATFTLERWEVLKISLDNHIAYKKLGRPAQPLEVINLEKGDQYTFIKMIEKRLEDARKLNQPGKPCKKILIRLNNRKKCELVAAYFEKECQAKCLIVHSRNKNDSSVNAMFYKQQIPMNIELLFSTSILDEGINLNNGQDEIDSIYVIGKTAHPEELVQYLGRLRNAVAPCFIVIHTSLTTNHLMDVEKFHQTKQARLKKITDQMSKISGIIQDVSADLDFFSGPDRPKLRTFERVAKLNETFLSWCDAKLFGQYSGKVVQNFPSLAALSYLLDSSASYEDFHYFNLRVKQLLPEAQLRLSKDSHLQTPAYILEFVKEMNEVTKEQFCSSIDDAMFIFLKGLDQEYLAHFFNSKESIDECDFTEDDPPYNQLSMKKKIITGGLCSDDEIEDDFPEKKVLGFREKLSKSKAAINTQMQSPESEQKIVLPESIQKYREKFKNKHQTKKVIAPLADDSDFDQFYPNQASSSLYPEDGQIDLATENNPNISLPKYSSSQPISDIECFANAFLEKSKNDGEFINNLVKRRNVKHHAACVEVLHVIIQLAKVVTNLSDIKDILAEGNYQKVIQLGKSYQDNTVSRNILRHLKQHYSEKIIAGDFRIDANLAIKLMASAIDRLKSKANLPMTTIIKMNMLNGIKYDAKTDTYLIEASKAFNFIKANFDVEDKNAKKPDKRYLKVNRLIYGNYSFKALQMEPFKLLLENKPTEVKIRNAFYDSISGNYLRTEPKPKNEDCHKMMLLSLAESD</sequence>
<dbReference type="Gene3D" id="3.40.50.300">
    <property type="entry name" value="P-loop containing nucleotide triphosphate hydrolases"/>
    <property type="match status" value="2"/>
</dbReference>
<accession>A0ABP2U4G6</accession>
<name>A0ABP2U4G6_9GAMM</name>
<dbReference type="InterPro" id="IPR027417">
    <property type="entry name" value="P-loop_NTPase"/>
</dbReference>
<dbReference type="EMBL" id="APPV01000011">
    <property type="protein sequence ID" value="ENV59710.1"/>
    <property type="molecule type" value="Genomic_DNA"/>
</dbReference>
<evidence type="ECO:0000313" key="3">
    <source>
        <dbReference type="Proteomes" id="UP000018433"/>
    </source>
</evidence>
<evidence type="ECO:0000313" key="2">
    <source>
        <dbReference type="EMBL" id="ENV59710.1"/>
    </source>
</evidence>
<dbReference type="RefSeq" id="WP_004946949.1">
    <property type="nucleotide sequence ID" value="NZ_KB849643.1"/>
</dbReference>
<dbReference type="InterPro" id="IPR014001">
    <property type="entry name" value="Helicase_ATP-bd"/>
</dbReference>
<reference evidence="2 3" key="1">
    <citation type="submission" date="2013-02" db="EMBL/GenBank/DDBJ databases">
        <title>The Genome Sequence of Acinetobacter soli NIPH 2899.</title>
        <authorList>
            <consortium name="The Broad Institute Genome Sequencing Platform"/>
            <consortium name="The Broad Institute Genome Sequencing Center for Infectious Disease"/>
            <person name="Cerqueira G."/>
            <person name="Feldgarden M."/>
            <person name="Courvalin P."/>
            <person name="Perichon B."/>
            <person name="Grillot-Courvalin C."/>
            <person name="Clermont D."/>
            <person name="Rocha E."/>
            <person name="Yoon E.-J."/>
            <person name="Nemec A."/>
            <person name="Walker B."/>
            <person name="Young S.K."/>
            <person name="Zeng Q."/>
            <person name="Gargeya S."/>
            <person name="Fitzgerald M."/>
            <person name="Haas B."/>
            <person name="Abouelleil A."/>
            <person name="Alvarado L."/>
            <person name="Arachchi H.M."/>
            <person name="Berlin A.M."/>
            <person name="Chapman S.B."/>
            <person name="Dewar J."/>
            <person name="Goldberg J."/>
            <person name="Griggs A."/>
            <person name="Gujja S."/>
            <person name="Hansen M."/>
            <person name="Howarth C."/>
            <person name="Imamovic A."/>
            <person name="Larimer J."/>
            <person name="McCowan C."/>
            <person name="Murphy C."/>
            <person name="Neiman D."/>
            <person name="Pearson M."/>
            <person name="Priest M."/>
            <person name="Roberts A."/>
            <person name="Saif S."/>
            <person name="Shea T."/>
            <person name="Sisk P."/>
            <person name="Sykes S."/>
            <person name="Wortman J."/>
            <person name="Nusbaum C."/>
            <person name="Birren B."/>
        </authorList>
    </citation>
    <scope>NUCLEOTIDE SEQUENCE [LARGE SCALE GENOMIC DNA]</scope>
    <source>
        <strain evidence="2 3">NIPH 2899</strain>
    </source>
</reference>
<dbReference type="InterPro" id="IPR011545">
    <property type="entry name" value="DEAD/DEAH_box_helicase_dom"/>
</dbReference>
<evidence type="ECO:0000259" key="1">
    <source>
        <dbReference type="PROSITE" id="PS51192"/>
    </source>
</evidence>
<dbReference type="SMART" id="SM00487">
    <property type="entry name" value="DEXDc"/>
    <property type="match status" value="1"/>
</dbReference>
<protein>
    <recommendedName>
        <fullName evidence="1">Helicase ATP-binding domain-containing protein</fullName>
    </recommendedName>
</protein>
<dbReference type="Pfam" id="PF00270">
    <property type="entry name" value="DEAD"/>
    <property type="match status" value="1"/>
</dbReference>